<keyword evidence="7" id="KW-1133">Transmembrane helix</keyword>
<keyword evidence="15" id="KW-1185">Reference proteome</keyword>
<keyword evidence="9 10" id="KW-0472">Membrane</keyword>
<dbReference type="SUPFAM" id="SSF103506">
    <property type="entry name" value="Mitochondrial carrier"/>
    <property type="match status" value="1"/>
</dbReference>
<dbReference type="GO" id="GO:0005743">
    <property type="term" value="C:mitochondrial inner membrane"/>
    <property type="evidence" value="ECO:0007669"/>
    <property type="project" value="UniProtKB-SubCell"/>
</dbReference>
<evidence type="ECO:0000256" key="1">
    <source>
        <dbReference type="ARBA" id="ARBA00004448"/>
    </source>
</evidence>
<feature type="compositionally biased region" description="Pro residues" evidence="12">
    <location>
        <begin position="84"/>
        <end position="101"/>
    </location>
</feature>
<accession>A0A0K3CNC5</accession>
<feature type="repeat" description="Solcar" evidence="10">
    <location>
        <begin position="379"/>
        <end position="471"/>
    </location>
</feature>
<feature type="compositionally biased region" description="Pro residues" evidence="12">
    <location>
        <begin position="24"/>
        <end position="35"/>
    </location>
</feature>
<dbReference type="STRING" id="5286.A0A0K3CNC5"/>
<evidence type="ECO:0000256" key="6">
    <source>
        <dbReference type="ARBA" id="ARBA00022792"/>
    </source>
</evidence>
<proteinExistence type="inferred from homology"/>
<evidence type="ECO:0000313" key="14">
    <source>
        <dbReference type="EMBL" id="PRQ70143.1"/>
    </source>
</evidence>
<dbReference type="Gene3D" id="1.50.40.10">
    <property type="entry name" value="Mitochondrial carrier domain"/>
    <property type="match status" value="2"/>
</dbReference>
<dbReference type="EMBL" id="LCTV02000016">
    <property type="protein sequence ID" value="PRQ70143.1"/>
    <property type="molecule type" value="Genomic_DNA"/>
</dbReference>
<evidence type="ECO:0000256" key="3">
    <source>
        <dbReference type="ARBA" id="ARBA00022448"/>
    </source>
</evidence>
<keyword evidence="6" id="KW-0999">Mitochondrion inner membrane</keyword>
<dbReference type="GO" id="GO:1990542">
    <property type="term" value="P:mitochondrial transmembrane transport"/>
    <property type="evidence" value="ECO:0007669"/>
    <property type="project" value="InterPro"/>
</dbReference>
<keyword evidence="3 11" id="KW-0813">Transport</keyword>
<dbReference type="PROSITE" id="PS50920">
    <property type="entry name" value="SOLCAR"/>
    <property type="match status" value="3"/>
</dbReference>
<evidence type="ECO:0000256" key="9">
    <source>
        <dbReference type="ARBA" id="ARBA00023136"/>
    </source>
</evidence>
<evidence type="ECO:0000256" key="12">
    <source>
        <dbReference type="SAM" id="MobiDB-lite"/>
    </source>
</evidence>
<comment type="subcellular location">
    <subcellularLocation>
        <location evidence="1">Mitochondrion inner membrane</location>
        <topology evidence="1">Multi-pass membrane protein</topology>
    </subcellularLocation>
</comment>
<dbReference type="Pfam" id="PF00153">
    <property type="entry name" value="Mito_carr"/>
    <property type="match status" value="4"/>
</dbReference>
<reference evidence="13 15" key="1">
    <citation type="submission" date="2015-07" db="EMBL/GenBank/DDBJ databases">
        <authorList>
            <person name="Cajimat M.N.B."/>
            <person name="Milazzo M.L."/>
            <person name="Fulhorst C.F."/>
        </authorList>
    </citation>
    <scope>NUCLEOTIDE SEQUENCE [LARGE SCALE GENOMIC DNA]</scope>
    <source>
        <strain evidence="13">Single colony</strain>
    </source>
</reference>
<dbReference type="PANTHER" id="PTHR45760">
    <property type="entry name" value="FI19922P1-RELATED"/>
    <property type="match status" value="1"/>
</dbReference>
<dbReference type="EMBL" id="CWKI01000016">
    <property type="protein sequence ID" value="CTR11134.1"/>
    <property type="molecule type" value="Genomic_DNA"/>
</dbReference>
<evidence type="ECO:0000313" key="15">
    <source>
        <dbReference type="Proteomes" id="UP000199069"/>
    </source>
</evidence>
<keyword evidence="8" id="KW-0496">Mitochondrion</keyword>
<feature type="repeat" description="Solcar" evidence="10">
    <location>
        <begin position="168"/>
        <end position="246"/>
    </location>
</feature>
<dbReference type="PANTHER" id="PTHR45760:SF2">
    <property type="entry name" value="FI19922P1-RELATED"/>
    <property type="match status" value="1"/>
</dbReference>
<organism evidence="13 15">
    <name type="scientific">Rhodotorula toruloides</name>
    <name type="common">Yeast</name>
    <name type="synonym">Rhodosporidium toruloides</name>
    <dbReference type="NCBI Taxonomy" id="5286"/>
    <lineage>
        <taxon>Eukaryota</taxon>
        <taxon>Fungi</taxon>
        <taxon>Dikarya</taxon>
        <taxon>Basidiomycota</taxon>
        <taxon>Pucciniomycotina</taxon>
        <taxon>Microbotryomycetes</taxon>
        <taxon>Sporidiobolales</taxon>
        <taxon>Sporidiobolaceae</taxon>
        <taxon>Rhodotorula</taxon>
    </lineage>
</organism>
<dbReference type="InterPro" id="IPR045315">
    <property type="entry name" value="Mtm1-like"/>
</dbReference>
<feature type="repeat" description="Solcar" evidence="10">
    <location>
        <begin position="273"/>
        <end position="354"/>
    </location>
</feature>
<dbReference type="OrthoDB" id="1747031at2759"/>
<evidence type="ECO:0000256" key="8">
    <source>
        <dbReference type="ARBA" id="ARBA00023128"/>
    </source>
</evidence>
<feature type="region of interest" description="Disordered" evidence="12">
    <location>
        <begin position="1"/>
        <end position="39"/>
    </location>
</feature>
<name>A0A0K3CNC5_RHOTO</name>
<evidence type="ECO:0000256" key="7">
    <source>
        <dbReference type="ARBA" id="ARBA00022989"/>
    </source>
</evidence>
<dbReference type="InterPro" id="IPR023395">
    <property type="entry name" value="MCP_dom_sf"/>
</dbReference>
<evidence type="ECO:0000256" key="11">
    <source>
        <dbReference type="RuleBase" id="RU000488"/>
    </source>
</evidence>
<evidence type="ECO:0000256" key="4">
    <source>
        <dbReference type="ARBA" id="ARBA00022692"/>
    </source>
</evidence>
<reference evidence="14" key="2">
    <citation type="journal article" date="2018" name="Elife">
        <title>Functional genomics of lipid metabolism in the oleaginous yeast Rhodosporidium toruloides.</title>
        <authorList>
            <person name="Coradetti S.T."/>
            <person name="Pinel D."/>
            <person name="Geiselman G."/>
            <person name="Ito M."/>
            <person name="Mondo S."/>
            <person name="Reilly M.C."/>
            <person name="Cheng Y.F."/>
            <person name="Bauer S."/>
            <person name="Grigoriev I."/>
            <person name="Gladden J.M."/>
            <person name="Simmons B.A."/>
            <person name="Brem R."/>
            <person name="Arkin A.P."/>
            <person name="Skerker J.M."/>
        </authorList>
    </citation>
    <scope>NUCLEOTIDE SEQUENCE [LARGE SCALE GENOMIC DNA]</scope>
    <source>
        <strain evidence="14">NBRC 0880</strain>
    </source>
</reference>
<dbReference type="AlphaFoldDB" id="A0A0K3CNC5"/>
<comment type="similarity">
    <text evidence="2 11">Belongs to the mitochondrial carrier (TC 2.A.29) family.</text>
</comment>
<evidence type="ECO:0000256" key="10">
    <source>
        <dbReference type="PROSITE-ProRule" id="PRU00282"/>
    </source>
</evidence>
<dbReference type="OMA" id="SCACAFP"/>
<protein>
    <submittedName>
        <fullName evidence="14">Mitochondrial carrier domain-containing protein</fullName>
    </submittedName>
</protein>
<keyword evidence="4 10" id="KW-0812">Transmembrane</keyword>
<sequence>MLLENALSEEIPSTTLAPDASIPTRPPPAPTPPPTTNERDKMLAACIGAVVTSLTMTPFDVIKTRLQTQPSPSPAVARFTPSTTPFPPPIASTSTAPPPPSASEAACCDARKATTRRAPPPVVQGEGVWCALESRVAAARGREWAYELASASSAGAGATLTFPTSSGGNVACLYPSSSSARAFPTSTAHPPPPAPTRHLTGFVDALTHILRTEGLTALWRGTAPALAMSVPGQVVYMVGYDSLRRTALDRAPGFAYVGEGSGKGTREGLRKGYVGAVPLVAGALSRTLVATLLSPLELLRTQLQSHTPSSPLSLTSVIRDLRWSNAWKGLGPTLWRDVPFSGVYWAGYEVIKRALTGGRGMGEAVAQSGGGEKGGGRGREFVVSFVSGAGSGVIAATLTNPFDVLKTRRQSSLLSSPSSASRSAPSTLRLLRQLVHSEGPRAMFAGLAPRLAKVGPACGVMIGVYEVVGGWRAGVHAREVKGEVRVE</sequence>
<evidence type="ECO:0000256" key="2">
    <source>
        <dbReference type="ARBA" id="ARBA00006375"/>
    </source>
</evidence>
<gene>
    <name evidence="13" type="primary">FGENESH: predicted gene_16.21</name>
    <name evidence="14" type="ORF">AAT19DRAFT_11375</name>
    <name evidence="13" type="ORF">BN2166_0069950</name>
</gene>
<dbReference type="Proteomes" id="UP000239560">
    <property type="component" value="Unassembled WGS sequence"/>
</dbReference>
<dbReference type="Proteomes" id="UP000199069">
    <property type="component" value="Unassembled WGS sequence"/>
</dbReference>
<dbReference type="InterPro" id="IPR018108">
    <property type="entry name" value="MCP_transmembrane"/>
</dbReference>
<feature type="region of interest" description="Disordered" evidence="12">
    <location>
        <begin position="67"/>
        <end position="112"/>
    </location>
</feature>
<keyword evidence="5" id="KW-0677">Repeat</keyword>
<evidence type="ECO:0000313" key="13">
    <source>
        <dbReference type="EMBL" id="CTR11134.1"/>
    </source>
</evidence>
<evidence type="ECO:0000256" key="5">
    <source>
        <dbReference type="ARBA" id="ARBA00022737"/>
    </source>
</evidence>